<dbReference type="EMBL" id="ANIX01005035">
    <property type="protein sequence ID" value="ETO99825.1"/>
    <property type="molecule type" value="Genomic_DNA"/>
</dbReference>
<dbReference type="AlphaFoldDB" id="W2VNS0"/>
<reference evidence="2 3" key="1">
    <citation type="submission" date="2013-11" db="EMBL/GenBank/DDBJ databases">
        <title>The Genome Sequence of Phytophthora parasitica CJ01A1.</title>
        <authorList>
            <consortium name="The Broad Institute Genomics Platform"/>
            <person name="Russ C."/>
            <person name="Tyler B."/>
            <person name="Panabieres F."/>
            <person name="Shan W."/>
            <person name="Tripathy S."/>
            <person name="Grunwald N."/>
            <person name="Machado M."/>
            <person name="Johnson C.S."/>
            <person name="Walker B."/>
            <person name="Young S.K."/>
            <person name="Zeng Q."/>
            <person name="Gargeya S."/>
            <person name="Fitzgerald M."/>
            <person name="Haas B."/>
            <person name="Abouelleil A."/>
            <person name="Allen A.W."/>
            <person name="Alvarado L."/>
            <person name="Arachchi H.M."/>
            <person name="Berlin A.M."/>
            <person name="Chapman S.B."/>
            <person name="Gainer-Dewar J."/>
            <person name="Goldberg J."/>
            <person name="Griggs A."/>
            <person name="Gujja S."/>
            <person name="Hansen M."/>
            <person name="Howarth C."/>
            <person name="Imamovic A."/>
            <person name="Ireland A."/>
            <person name="Larimer J."/>
            <person name="McCowan C."/>
            <person name="Murphy C."/>
            <person name="Pearson M."/>
            <person name="Poon T.W."/>
            <person name="Priest M."/>
            <person name="Roberts A."/>
            <person name="Saif S."/>
            <person name="Shea T."/>
            <person name="Sisk P."/>
            <person name="Sykes S."/>
            <person name="Wortman J."/>
            <person name="Nusbaum C."/>
            <person name="Birren B."/>
        </authorList>
    </citation>
    <scope>NUCLEOTIDE SEQUENCE [LARGE SCALE GENOMIC DNA]</scope>
    <source>
        <strain evidence="2 3">CJ01A1</strain>
    </source>
</reference>
<feature type="compositionally biased region" description="Basic residues" evidence="1">
    <location>
        <begin position="104"/>
        <end position="125"/>
    </location>
</feature>
<evidence type="ECO:0000313" key="2">
    <source>
        <dbReference type="EMBL" id="ETO99825.1"/>
    </source>
</evidence>
<sequence length="225" mass="25701">MVRPHVSERDHFTLMREVPKSKGKYSFYTCKHCSLAYNMNPDLNPPELILGRSYNYVGHLRKCEAYRSTVGVTQAHSSDDDSSGSGPGGRQRPINTRLVFTKSPPRRKSAKRTPPKTKSQRRFSKSQKQELERLLVEFQAGNLLPDLFIERWCTKALLEYLCPGIGSYLPSRRVLVGRILKSHAAHCRGIQIQNLKQKQITTGGYVNFLSDLWQNISREHLLGCQ</sequence>
<gene>
    <name evidence="2" type="ORF">F441_22750</name>
</gene>
<organism evidence="2 3">
    <name type="scientific">Phytophthora nicotianae CJ01A1</name>
    <dbReference type="NCBI Taxonomy" id="1317063"/>
    <lineage>
        <taxon>Eukaryota</taxon>
        <taxon>Sar</taxon>
        <taxon>Stramenopiles</taxon>
        <taxon>Oomycota</taxon>
        <taxon>Peronosporomycetes</taxon>
        <taxon>Peronosporales</taxon>
        <taxon>Peronosporaceae</taxon>
        <taxon>Phytophthora</taxon>
    </lineage>
</organism>
<comment type="caution">
    <text evidence="2">The sequence shown here is derived from an EMBL/GenBank/DDBJ whole genome shotgun (WGS) entry which is preliminary data.</text>
</comment>
<dbReference type="Proteomes" id="UP000018958">
    <property type="component" value="Unassembled WGS sequence"/>
</dbReference>
<evidence type="ECO:0000256" key="1">
    <source>
        <dbReference type="SAM" id="MobiDB-lite"/>
    </source>
</evidence>
<evidence type="ECO:0000313" key="3">
    <source>
        <dbReference type="Proteomes" id="UP000018958"/>
    </source>
</evidence>
<protein>
    <submittedName>
        <fullName evidence="2">Uncharacterized protein</fullName>
    </submittedName>
</protein>
<name>W2VNS0_PHYNI</name>
<feature type="region of interest" description="Disordered" evidence="1">
    <location>
        <begin position="74"/>
        <end position="126"/>
    </location>
</feature>
<proteinExistence type="predicted"/>
<accession>W2VNS0</accession>